<feature type="domain" description="Mycothiol-dependent maleylpyruvate isomerase metal-binding" evidence="2">
    <location>
        <begin position="70"/>
        <end position="206"/>
    </location>
</feature>
<dbReference type="InterPro" id="IPR017517">
    <property type="entry name" value="Maleyloyr_isom"/>
</dbReference>
<dbReference type="Proteomes" id="UP000234331">
    <property type="component" value="Unassembled WGS sequence"/>
</dbReference>
<dbReference type="SUPFAM" id="SSF109854">
    <property type="entry name" value="DinB/YfiT-like putative metalloenzymes"/>
    <property type="match status" value="1"/>
</dbReference>
<name>A0A2I2KQ40_9ACTN</name>
<dbReference type="EMBL" id="FZMO01000113">
    <property type="protein sequence ID" value="SNQ47788.1"/>
    <property type="molecule type" value="Genomic_DNA"/>
</dbReference>
<dbReference type="GO" id="GO:0046872">
    <property type="term" value="F:metal ion binding"/>
    <property type="evidence" value="ECO:0007669"/>
    <property type="project" value="InterPro"/>
</dbReference>
<protein>
    <recommendedName>
        <fullName evidence="2">Mycothiol-dependent maleylpyruvate isomerase metal-binding domain-containing protein</fullName>
    </recommendedName>
</protein>
<dbReference type="NCBIfam" id="TIGR03083">
    <property type="entry name" value="maleylpyruvate isomerase family mycothiol-dependent enzyme"/>
    <property type="match status" value="1"/>
</dbReference>
<keyword evidence="4" id="KW-1185">Reference proteome</keyword>
<dbReference type="Gene3D" id="1.20.120.450">
    <property type="entry name" value="dinb family like domain"/>
    <property type="match status" value="1"/>
</dbReference>
<sequence>MADDYESMLLAALASTIPAPGGADVPSLGDGSGMGGQSAPPGPPPVGALLAAARASRPPVPEVPAFAASFRAAAGMLDAVLAGVDPARLTRPSPVLDWSLGDLVTHLAAGYAQLTCALGAPTELPVAAEADLESATRAVLAWTAAERTLPERRALWWDAVTTLAAALRAPSAFPDRVLQVAGHTMPVAGHVVTRAFETWIHARDIALGTGMRLPDPAGEVIGPMADLAARTLAGLAARSPTRGQAGTVALALTGPGGGSWLVRLGAPAPSGGIEAAGDGVDAELTVDTVAFCLLVSDRIARPDLDVVVDGDVALAEDLLALAPALSGP</sequence>
<dbReference type="RefSeq" id="WP_101831570.1">
    <property type="nucleotide sequence ID" value="NZ_FZMO01000113.1"/>
</dbReference>
<proteinExistence type="predicted"/>
<evidence type="ECO:0000313" key="4">
    <source>
        <dbReference type="Proteomes" id="UP000234331"/>
    </source>
</evidence>
<accession>A0A2I2KQ40</accession>
<gene>
    <name evidence="3" type="ORF">FRACA_200026</name>
</gene>
<dbReference type="AlphaFoldDB" id="A0A2I2KQ40"/>
<reference evidence="3 4" key="1">
    <citation type="submission" date="2017-06" db="EMBL/GenBank/DDBJ databases">
        <authorList>
            <person name="Kim H.J."/>
            <person name="Triplett B.A."/>
        </authorList>
    </citation>
    <scope>NUCLEOTIDE SEQUENCE [LARGE SCALE GENOMIC DNA]</scope>
    <source>
        <strain evidence="3">FRACA_ARgP5</strain>
    </source>
</reference>
<dbReference type="OrthoDB" id="4321761at2"/>
<evidence type="ECO:0000313" key="3">
    <source>
        <dbReference type="EMBL" id="SNQ47788.1"/>
    </source>
</evidence>
<dbReference type="InterPro" id="IPR034660">
    <property type="entry name" value="DinB/YfiT-like"/>
</dbReference>
<dbReference type="InterPro" id="IPR024344">
    <property type="entry name" value="MDMPI_metal-binding"/>
</dbReference>
<evidence type="ECO:0000256" key="1">
    <source>
        <dbReference type="SAM" id="MobiDB-lite"/>
    </source>
</evidence>
<organism evidence="3 4">
    <name type="scientific">Frankia canadensis</name>
    <dbReference type="NCBI Taxonomy" id="1836972"/>
    <lineage>
        <taxon>Bacteria</taxon>
        <taxon>Bacillati</taxon>
        <taxon>Actinomycetota</taxon>
        <taxon>Actinomycetes</taxon>
        <taxon>Frankiales</taxon>
        <taxon>Frankiaceae</taxon>
        <taxon>Frankia</taxon>
    </lineage>
</organism>
<evidence type="ECO:0000259" key="2">
    <source>
        <dbReference type="Pfam" id="PF11716"/>
    </source>
</evidence>
<dbReference type="Pfam" id="PF11716">
    <property type="entry name" value="MDMPI_N"/>
    <property type="match status" value="1"/>
</dbReference>
<feature type="region of interest" description="Disordered" evidence="1">
    <location>
        <begin position="21"/>
        <end position="46"/>
    </location>
</feature>